<organism evidence="2 3">
    <name type="scientific">Datura stramonium</name>
    <name type="common">Jimsonweed</name>
    <name type="synonym">Common thornapple</name>
    <dbReference type="NCBI Taxonomy" id="4076"/>
    <lineage>
        <taxon>Eukaryota</taxon>
        <taxon>Viridiplantae</taxon>
        <taxon>Streptophyta</taxon>
        <taxon>Embryophyta</taxon>
        <taxon>Tracheophyta</taxon>
        <taxon>Spermatophyta</taxon>
        <taxon>Magnoliopsida</taxon>
        <taxon>eudicotyledons</taxon>
        <taxon>Gunneridae</taxon>
        <taxon>Pentapetalae</taxon>
        <taxon>asterids</taxon>
        <taxon>lamiids</taxon>
        <taxon>Solanales</taxon>
        <taxon>Solanaceae</taxon>
        <taxon>Solanoideae</taxon>
        <taxon>Datureae</taxon>
        <taxon>Datura</taxon>
    </lineage>
</organism>
<feature type="region of interest" description="Disordered" evidence="1">
    <location>
        <begin position="52"/>
        <end position="85"/>
    </location>
</feature>
<keyword evidence="3" id="KW-1185">Reference proteome</keyword>
<evidence type="ECO:0000313" key="2">
    <source>
        <dbReference type="EMBL" id="MCD7454755.1"/>
    </source>
</evidence>
<reference evidence="2 3" key="1">
    <citation type="journal article" date="2021" name="BMC Genomics">
        <title>Datura genome reveals duplications of psychoactive alkaloid biosynthetic genes and high mutation rate following tissue culture.</title>
        <authorList>
            <person name="Rajewski A."/>
            <person name="Carter-House D."/>
            <person name="Stajich J."/>
            <person name="Litt A."/>
        </authorList>
    </citation>
    <scope>NUCLEOTIDE SEQUENCE [LARGE SCALE GENOMIC DNA]</scope>
    <source>
        <strain evidence="2">AR-01</strain>
    </source>
</reference>
<evidence type="ECO:0000313" key="3">
    <source>
        <dbReference type="Proteomes" id="UP000823775"/>
    </source>
</evidence>
<gene>
    <name evidence="2" type="ORF">HAX54_025992</name>
</gene>
<evidence type="ECO:0000256" key="1">
    <source>
        <dbReference type="SAM" id="MobiDB-lite"/>
    </source>
</evidence>
<accession>A0ABS8S6K4</accession>
<name>A0ABS8S6K4_DATST</name>
<dbReference type="EMBL" id="JACEIK010000316">
    <property type="protein sequence ID" value="MCD7454755.1"/>
    <property type="molecule type" value="Genomic_DNA"/>
</dbReference>
<feature type="compositionally biased region" description="Basic and acidic residues" evidence="1">
    <location>
        <begin position="65"/>
        <end position="85"/>
    </location>
</feature>
<comment type="caution">
    <text evidence="2">The sequence shown here is derived from an EMBL/GenBank/DDBJ whole genome shotgun (WGS) entry which is preliminary data.</text>
</comment>
<sequence>MYFHREKIRKEKEGNRAVSPRFRLEKWEKGERKRIHRFFAVSQLLRREGVEGKRETGRWSPRSGTGREGEKRIWLHGEGEGEKDGESLVIFPAGSERNDGWLFMVARLSLGRNREGLKPRVWARHMPKEWRRGRKVTTWRLEKGGSRGRPTMIFDGQNKVLGF</sequence>
<protein>
    <submittedName>
        <fullName evidence="2">Uncharacterized protein</fullName>
    </submittedName>
</protein>
<dbReference type="Proteomes" id="UP000823775">
    <property type="component" value="Unassembled WGS sequence"/>
</dbReference>
<proteinExistence type="predicted"/>